<gene>
    <name evidence="2" type="ORF">SBF1_710001</name>
</gene>
<evidence type="ECO:0000313" key="2">
    <source>
        <dbReference type="EMBL" id="SPF53876.1"/>
    </source>
</evidence>
<organism evidence="2 3">
    <name type="scientific">Candidatus Desulfosporosinus infrequens</name>
    <dbReference type="NCBI Taxonomy" id="2043169"/>
    <lineage>
        <taxon>Bacteria</taxon>
        <taxon>Bacillati</taxon>
        <taxon>Bacillota</taxon>
        <taxon>Clostridia</taxon>
        <taxon>Eubacteriales</taxon>
        <taxon>Desulfitobacteriaceae</taxon>
        <taxon>Desulfosporosinus</taxon>
    </lineage>
</organism>
<accession>A0A2U3LPW1</accession>
<feature type="compositionally biased region" description="Basic and acidic residues" evidence="1">
    <location>
        <begin position="18"/>
        <end position="48"/>
    </location>
</feature>
<dbReference type="EMBL" id="OMOF01000679">
    <property type="protein sequence ID" value="SPF53876.1"/>
    <property type="molecule type" value="Genomic_DNA"/>
</dbReference>
<proteinExistence type="predicted"/>
<reference evidence="3" key="1">
    <citation type="submission" date="2018-02" db="EMBL/GenBank/DDBJ databases">
        <authorList>
            <person name="Hausmann B."/>
        </authorList>
    </citation>
    <scope>NUCLEOTIDE SEQUENCE [LARGE SCALE GENOMIC DNA]</scope>
    <source>
        <strain evidence="3">Peat soil MAG SbF1</strain>
    </source>
</reference>
<name>A0A2U3LPW1_9FIRM</name>
<evidence type="ECO:0000256" key="1">
    <source>
        <dbReference type="SAM" id="MobiDB-lite"/>
    </source>
</evidence>
<evidence type="ECO:0000313" key="3">
    <source>
        <dbReference type="Proteomes" id="UP000238916"/>
    </source>
</evidence>
<sequence length="48" mass="5268">MNIAQASVGNVGTCTPMLREKSKWQTHKDESIDAERRGGMTRSSDEAS</sequence>
<feature type="region of interest" description="Disordered" evidence="1">
    <location>
        <begin position="1"/>
        <end position="48"/>
    </location>
</feature>
<dbReference type="AlphaFoldDB" id="A0A2U3LPW1"/>
<feature type="compositionally biased region" description="Polar residues" evidence="1">
    <location>
        <begin position="1"/>
        <end position="13"/>
    </location>
</feature>
<dbReference type="Proteomes" id="UP000238916">
    <property type="component" value="Unassembled WGS sequence"/>
</dbReference>
<protein>
    <submittedName>
        <fullName evidence="2">Uncharacterized protein</fullName>
    </submittedName>
</protein>